<comment type="catalytic activity">
    <reaction evidence="5 7">
        <text>2-deoxy-D-ribose 5-phosphate = D-glyceraldehyde 3-phosphate + acetaldehyde</text>
        <dbReference type="Rhea" id="RHEA:12821"/>
        <dbReference type="ChEBI" id="CHEBI:15343"/>
        <dbReference type="ChEBI" id="CHEBI:59776"/>
        <dbReference type="ChEBI" id="CHEBI:62877"/>
        <dbReference type="EC" id="4.1.2.4"/>
    </reaction>
</comment>
<dbReference type="GO" id="GO:0004139">
    <property type="term" value="F:deoxyribose-phosphate aldolase activity"/>
    <property type="evidence" value="ECO:0007669"/>
    <property type="project" value="UniProtKB-UniRule"/>
</dbReference>
<dbReference type="AlphaFoldDB" id="D5RMY2"/>
<dbReference type="CDD" id="cd00959">
    <property type="entry name" value="DeoC"/>
    <property type="match status" value="1"/>
</dbReference>
<dbReference type="EMBL" id="ADVL01000420">
    <property type="protein sequence ID" value="EFH11347.1"/>
    <property type="molecule type" value="Genomic_DNA"/>
</dbReference>
<dbReference type="InterPro" id="IPR011343">
    <property type="entry name" value="DeoC"/>
</dbReference>
<comment type="caution">
    <text evidence="8">The sequence shown here is derived from an EMBL/GenBank/DDBJ whole genome shotgun (WGS) entry which is preliminary data.</text>
</comment>
<name>D5RMY2_9PROT</name>
<dbReference type="PIRSF" id="PIRSF001357">
    <property type="entry name" value="DeoC"/>
    <property type="match status" value="1"/>
</dbReference>
<dbReference type="InterPro" id="IPR002915">
    <property type="entry name" value="DeoC/FbaB/LacD_aldolase"/>
</dbReference>
<sequence length="259" mass="25835">MRIITSVKKLTNAVKASGPGRGGMTLMAHPQPVLVAPAELAKLIDHTLLKPEAGEAELRRWAEEARAHGFCSVCVNPVNVAFVAGLLAGSGVATCAVVGFPLGASASAIKAAEAAQAVRDGAGEIDMVINIGALRDGRLDVVRDDIAAVRAACAGQVLKVIIETCLLTDAQKRAACRLAVEAGADFVKTSTGFSSGGATEADIALMRAAVGPGIGVKASGGVRTLAQAQAMIAAGANRIGASSGVALVSGAAQPAASGY</sequence>
<dbReference type="GO" id="GO:0009264">
    <property type="term" value="P:deoxyribonucleotide catabolic process"/>
    <property type="evidence" value="ECO:0007669"/>
    <property type="project" value="UniProtKB-UniRule"/>
</dbReference>
<organism evidence="8 9">
    <name type="scientific">Pseudoroseomonas cervicalis ATCC 49957</name>
    <dbReference type="NCBI Taxonomy" id="525371"/>
    <lineage>
        <taxon>Bacteria</taxon>
        <taxon>Pseudomonadati</taxon>
        <taxon>Pseudomonadota</taxon>
        <taxon>Alphaproteobacteria</taxon>
        <taxon>Acetobacterales</taxon>
        <taxon>Roseomonadaceae</taxon>
        <taxon>Roseomonas</taxon>
    </lineage>
</organism>
<evidence type="ECO:0000313" key="9">
    <source>
        <dbReference type="Proteomes" id="UP000005324"/>
    </source>
</evidence>
<evidence type="ECO:0000256" key="3">
    <source>
        <dbReference type="ARBA" id="ARBA00023239"/>
    </source>
</evidence>
<reference evidence="8 9" key="1">
    <citation type="submission" date="2010-04" db="EMBL/GenBank/DDBJ databases">
        <authorList>
            <person name="Qin X."/>
            <person name="Bachman B."/>
            <person name="Battles P."/>
            <person name="Bell A."/>
            <person name="Bess C."/>
            <person name="Bickham C."/>
            <person name="Chaboub L."/>
            <person name="Chen D."/>
            <person name="Coyle M."/>
            <person name="Deiros D.R."/>
            <person name="Dinh H."/>
            <person name="Forbes L."/>
            <person name="Fowler G."/>
            <person name="Francisco L."/>
            <person name="Fu Q."/>
            <person name="Gubbala S."/>
            <person name="Hale W."/>
            <person name="Han Y."/>
            <person name="Hemphill L."/>
            <person name="Highlander S.K."/>
            <person name="Hirani K."/>
            <person name="Hogues M."/>
            <person name="Jackson L."/>
            <person name="Jakkamsetti A."/>
            <person name="Javaid M."/>
            <person name="Jiang H."/>
            <person name="Korchina V."/>
            <person name="Kovar C."/>
            <person name="Lara F."/>
            <person name="Lee S."/>
            <person name="Mata R."/>
            <person name="Mathew T."/>
            <person name="Moen C."/>
            <person name="Morales K."/>
            <person name="Munidasa M."/>
            <person name="Nazareth L."/>
            <person name="Ngo R."/>
            <person name="Nguyen L."/>
            <person name="Okwuonu G."/>
            <person name="Ongeri F."/>
            <person name="Patil S."/>
            <person name="Petrosino J."/>
            <person name="Pham C."/>
            <person name="Pham P."/>
            <person name="Pu L.-L."/>
            <person name="Puazo M."/>
            <person name="Raj R."/>
            <person name="Reid J."/>
            <person name="Rouhana J."/>
            <person name="Saada N."/>
            <person name="Shang Y."/>
            <person name="Simmons D."/>
            <person name="Thornton R."/>
            <person name="Warren J."/>
            <person name="Weissenberger G."/>
            <person name="Zhang J."/>
            <person name="Zhang L."/>
            <person name="Zhou C."/>
            <person name="Zhu D."/>
            <person name="Muzny D."/>
            <person name="Worley K."/>
            <person name="Gibbs R."/>
        </authorList>
    </citation>
    <scope>NUCLEOTIDE SEQUENCE [LARGE SCALE GENOMIC DNA]</scope>
    <source>
        <strain evidence="8 9">ATCC 49957</strain>
    </source>
</reference>
<evidence type="ECO:0000256" key="5">
    <source>
        <dbReference type="ARBA" id="ARBA00048791"/>
    </source>
</evidence>
<dbReference type="PANTHER" id="PTHR10889">
    <property type="entry name" value="DEOXYRIBOSE-PHOSPHATE ALDOLASE"/>
    <property type="match status" value="1"/>
</dbReference>
<evidence type="ECO:0000256" key="2">
    <source>
        <dbReference type="ARBA" id="ARBA00022490"/>
    </source>
</evidence>
<dbReference type="SUPFAM" id="SSF51569">
    <property type="entry name" value="Aldolase"/>
    <property type="match status" value="1"/>
</dbReference>
<evidence type="ECO:0000256" key="6">
    <source>
        <dbReference type="ARBA" id="ARBA00056337"/>
    </source>
</evidence>
<evidence type="ECO:0000256" key="7">
    <source>
        <dbReference type="HAMAP-Rule" id="MF_00114"/>
    </source>
</evidence>
<dbReference type="HAMAP" id="MF_00114">
    <property type="entry name" value="DeoC_type1"/>
    <property type="match status" value="1"/>
</dbReference>
<dbReference type="FunFam" id="3.20.20.70:FF:000044">
    <property type="entry name" value="Deoxyribose-phosphate aldolase"/>
    <property type="match status" value="1"/>
</dbReference>
<comment type="function">
    <text evidence="6 7">Catalyzes a reversible aldol reaction between acetaldehyde and D-glyceraldehyde 3-phosphate to generate 2-deoxy-D-ribose 5-phosphate.</text>
</comment>
<keyword evidence="9" id="KW-1185">Reference proteome</keyword>
<evidence type="ECO:0000256" key="4">
    <source>
        <dbReference type="ARBA" id="ARBA00023270"/>
    </source>
</evidence>
<protein>
    <recommendedName>
        <fullName evidence="7">Deoxyribose-phosphate aldolase</fullName>
        <shortName evidence="7">DERA</shortName>
        <ecNumber evidence="7">4.1.2.4</ecNumber>
    </recommendedName>
    <alternativeName>
        <fullName evidence="7">2-deoxy-D-ribose 5-phosphate aldolase</fullName>
    </alternativeName>
    <alternativeName>
        <fullName evidence="7">Phosphodeoxyriboaldolase</fullName>
        <shortName evidence="7">Deoxyriboaldolase</shortName>
    </alternativeName>
</protein>
<dbReference type="SMART" id="SM01133">
    <property type="entry name" value="DeoC"/>
    <property type="match status" value="1"/>
</dbReference>
<keyword evidence="3 7" id="KW-0456">Lyase</keyword>
<dbReference type="GO" id="GO:0005737">
    <property type="term" value="C:cytoplasm"/>
    <property type="evidence" value="ECO:0007669"/>
    <property type="project" value="UniProtKB-SubCell"/>
</dbReference>
<dbReference type="Pfam" id="PF01791">
    <property type="entry name" value="DeoC"/>
    <property type="match status" value="1"/>
</dbReference>
<dbReference type="InterPro" id="IPR028581">
    <property type="entry name" value="DeoC_typeI"/>
</dbReference>
<feature type="active site" description="Proton donor/acceptor" evidence="7">
    <location>
        <position position="217"/>
    </location>
</feature>
<dbReference type="Gene3D" id="3.20.20.70">
    <property type="entry name" value="Aldolase class I"/>
    <property type="match status" value="1"/>
</dbReference>
<dbReference type="PANTHER" id="PTHR10889:SF1">
    <property type="entry name" value="DEOXYRIBOSE-PHOSPHATE ALDOLASE"/>
    <property type="match status" value="1"/>
</dbReference>
<feature type="active site" description="Proton donor/acceptor" evidence="7">
    <location>
        <position position="126"/>
    </location>
</feature>
<dbReference type="HOGENOM" id="CLU_053595_0_2_5"/>
<comment type="subcellular location">
    <subcellularLocation>
        <location evidence="7">Cytoplasm</location>
    </subcellularLocation>
</comment>
<dbReference type="GO" id="GO:0006018">
    <property type="term" value="P:2-deoxyribose 1-phosphate catabolic process"/>
    <property type="evidence" value="ECO:0007669"/>
    <property type="project" value="UniProtKB-UniRule"/>
</dbReference>
<keyword evidence="4 7" id="KW-0704">Schiff base</keyword>
<comment type="pathway">
    <text evidence="7">Carbohydrate degradation; 2-deoxy-D-ribose 1-phosphate degradation; D-glyceraldehyde 3-phosphate and acetaldehyde from 2-deoxy-alpha-D-ribose 1-phosphate: step 2/2.</text>
</comment>
<evidence type="ECO:0000256" key="1">
    <source>
        <dbReference type="ARBA" id="ARBA00010936"/>
    </source>
</evidence>
<evidence type="ECO:0000313" key="8">
    <source>
        <dbReference type="EMBL" id="EFH11347.1"/>
    </source>
</evidence>
<dbReference type="NCBIfam" id="TIGR00126">
    <property type="entry name" value="deoC"/>
    <property type="match status" value="1"/>
</dbReference>
<dbReference type="InterPro" id="IPR013785">
    <property type="entry name" value="Aldolase_TIM"/>
</dbReference>
<accession>D5RMY2</accession>
<dbReference type="Proteomes" id="UP000005324">
    <property type="component" value="Unassembled WGS sequence"/>
</dbReference>
<dbReference type="UniPathway" id="UPA00002">
    <property type="reaction ID" value="UER00468"/>
</dbReference>
<keyword evidence="2 7" id="KW-0963">Cytoplasm</keyword>
<dbReference type="GO" id="GO:0016052">
    <property type="term" value="P:carbohydrate catabolic process"/>
    <property type="evidence" value="ECO:0007669"/>
    <property type="project" value="TreeGrafter"/>
</dbReference>
<gene>
    <name evidence="7 8" type="primary">deoC</name>
    <name evidence="8" type="ORF">HMPREF0731_2443</name>
</gene>
<feature type="active site" description="Schiff-base intermediate with acetaldehyde" evidence="7">
    <location>
        <position position="188"/>
    </location>
</feature>
<proteinExistence type="inferred from homology"/>
<dbReference type="EC" id="4.1.2.4" evidence="7"/>
<comment type="similarity">
    <text evidence="1 7">Belongs to the DeoC/FbaB aldolase family. DeoC type 1 subfamily.</text>
</comment>